<reference evidence="4" key="1">
    <citation type="submission" date="2016-04" db="EMBL/GenBank/DDBJ databases">
        <title>Cephalotus genome sequencing.</title>
        <authorList>
            <person name="Fukushima K."/>
            <person name="Hasebe M."/>
            <person name="Fang X."/>
        </authorList>
    </citation>
    <scope>NUCLEOTIDE SEQUENCE [LARGE SCALE GENOMIC DNA]</scope>
    <source>
        <strain evidence="4">cv. St1</strain>
    </source>
</reference>
<protein>
    <submittedName>
        <fullName evidence="3">Zf-RVT domain-containing protein</fullName>
    </submittedName>
</protein>
<comment type="caution">
    <text evidence="3">The sequence shown here is derived from an EMBL/GenBank/DDBJ whole genome shotgun (WGS) entry which is preliminary data.</text>
</comment>
<keyword evidence="1" id="KW-0472">Membrane</keyword>
<organism evidence="3 4">
    <name type="scientific">Cephalotus follicularis</name>
    <name type="common">Albany pitcher plant</name>
    <dbReference type="NCBI Taxonomy" id="3775"/>
    <lineage>
        <taxon>Eukaryota</taxon>
        <taxon>Viridiplantae</taxon>
        <taxon>Streptophyta</taxon>
        <taxon>Embryophyta</taxon>
        <taxon>Tracheophyta</taxon>
        <taxon>Spermatophyta</taxon>
        <taxon>Magnoliopsida</taxon>
        <taxon>eudicotyledons</taxon>
        <taxon>Gunneridae</taxon>
        <taxon>Pentapetalae</taxon>
        <taxon>rosids</taxon>
        <taxon>fabids</taxon>
        <taxon>Oxalidales</taxon>
        <taxon>Cephalotaceae</taxon>
        <taxon>Cephalotus</taxon>
    </lineage>
</organism>
<dbReference type="STRING" id="3775.A0A1Q3BEZ0"/>
<dbReference type="EMBL" id="BDDD01000482">
    <property type="protein sequence ID" value="GAV66485.1"/>
    <property type="molecule type" value="Genomic_DNA"/>
</dbReference>
<feature type="domain" description="Reverse transcriptase zinc-binding" evidence="2">
    <location>
        <begin position="261"/>
        <end position="343"/>
    </location>
</feature>
<dbReference type="InterPro" id="IPR026960">
    <property type="entry name" value="RVT-Znf"/>
</dbReference>
<dbReference type="PANTHER" id="PTHR33116:SF76">
    <property type="entry name" value="DUF4283 DOMAIN-CONTAINING PROTEIN"/>
    <property type="match status" value="1"/>
</dbReference>
<evidence type="ECO:0000256" key="1">
    <source>
        <dbReference type="SAM" id="Phobius"/>
    </source>
</evidence>
<dbReference type="PANTHER" id="PTHR33116">
    <property type="entry name" value="REVERSE TRANSCRIPTASE ZINC-BINDING DOMAIN-CONTAINING PROTEIN-RELATED-RELATED"/>
    <property type="match status" value="1"/>
</dbReference>
<keyword evidence="4" id="KW-1185">Reference proteome</keyword>
<dbReference type="Proteomes" id="UP000187406">
    <property type="component" value="Unassembled WGS sequence"/>
</dbReference>
<proteinExistence type="predicted"/>
<accession>A0A1Q3BEZ0</accession>
<evidence type="ECO:0000259" key="2">
    <source>
        <dbReference type="Pfam" id="PF13966"/>
    </source>
</evidence>
<name>A0A1Q3BEZ0_CEPFO</name>
<gene>
    <name evidence="3" type="ORF">CFOL_v3_09995</name>
</gene>
<feature type="transmembrane region" description="Helical" evidence="1">
    <location>
        <begin position="12"/>
        <end position="33"/>
    </location>
</feature>
<evidence type="ECO:0000313" key="4">
    <source>
        <dbReference type="Proteomes" id="UP000187406"/>
    </source>
</evidence>
<evidence type="ECO:0000313" key="3">
    <source>
        <dbReference type="EMBL" id="GAV66485.1"/>
    </source>
</evidence>
<sequence length="345" mass="39101">MGNVSNANKQKIISILPFSVVSLPVTYLGVPLLTSRLSAKDYKVLTDIIMKRIKSWLTSSLSYAGRLLLVKTTLFSMQVYSSLFILPAAVSKECKKILMRFLWSGLEQPFKSSKVVWAKVCLLVQEGGLGIKRINEWNKAGQSFWILSLRCSPSWTWRKILGLKELMMKLVSYRVGEGGKISLWKDPWLNHKPLISVYGHIILYNAGILENATLNVVIREGQWDWPRYTPELQEVSNGCSTIPIRPICSDGIFWIKSGNEFCISAALEATRTSNPISSWAKSVWFSKNIPRQSFCVWLNFKLAHKTRDRLLKYSIVHTSTCLLGCGEEESTAHLFFYACGYTKAI</sequence>
<keyword evidence="1" id="KW-1133">Transmembrane helix</keyword>
<keyword evidence="1" id="KW-0812">Transmembrane</keyword>
<dbReference type="OrthoDB" id="1938625at2759"/>
<dbReference type="Pfam" id="PF13966">
    <property type="entry name" value="zf-RVT"/>
    <property type="match status" value="1"/>
</dbReference>
<dbReference type="InParanoid" id="A0A1Q3BEZ0"/>
<dbReference type="AlphaFoldDB" id="A0A1Q3BEZ0"/>
<feature type="non-terminal residue" evidence="3">
    <location>
        <position position="345"/>
    </location>
</feature>